<evidence type="ECO:0000256" key="1">
    <source>
        <dbReference type="SAM" id="MobiDB-lite"/>
    </source>
</evidence>
<reference evidence="2 3" key="1">
    <citation type="submission" date="2024-01" db="EMBL/GenBank/DDBJ databases">
        <title>The complete chloroplast genome sequence of Lithospermum erythrorhizon: insights into the phylogenetic relationship among Boraginaceae species and the maternal lineages of purple gromwells.</title>
        <authorList>
            <person name="Okada T."/>
            <person name="Watanabe K."/>
        </authorList>
    </citation>
    <scope>NUCLEOTIDE SEQUENCE [LARGE SCALE GENOMIC DNA]</scope>
</reference>
<feature type="region of interest" description="Disordered" evidence="1">
    <location>
        <begin position="59"/>
        <end position="88"/>
    </location>
</feature>
<name>A0AAV3NKU6_LITER</name>
<sequence>MDVDYKPIDVAHIFYDNNMLSEWLDHPGDVLLDKFDYEGGRRSNTFLATLTKRLSRSCDDANVTELDDGDSDDGEHGDDDPLLMGNRQQQYSQSIPFFVRSETLNVHEDRDRHVVEPTCEDNRPPTRHLNSEPSQYEPLIFTEDQYFDHATQDEDHGS</sequence>
<protein>
    <submittedName>
        <fullName evidence="2">Uncharacterized protein</fullName>
    </submittedName>
</protein>
<feature type="region of interest" description="Disordered" evidence="1">
    <location>
        <begin position="116"/>
        <end position="135"/>
    </location>
</feature>
<gene>
    <name evidence="2" type="ORF">LIER_00990</name>
</gene>
<dbReference type="EMBL" id="BAABME010000090">
    <property type="protein sequence ID" value="GAA0139451.1"/>
    <property type="molecule type" value="Genomic_DNA"/>
</dbReference>
<dbReference type="Proteomes" id="UP001454036">
    <property type="component" value="Unassembled WGS sequence"/>
</dbReference>
<accession>A0AAV3NKU6</accession>
<keyword evidence="3" id="KW-1185">Reference proteome</keyword>
<evidence type="ECO:0000313" key="3">
    <source>
        <dbReference type="Proteomes" id="UP001454036"/>
    </source>
</evidence>
<proteinExistence type="predicted"/>
<organism evidence="2 3">
    <name type="scientific">Lithospermum erythrorhizon</name>
    <name type="common">Purple gromwell</name>
    <name type="synonym">Lithospermum officinale var. erythrorhizon</name>
    <dbReference type="NCBI Taxonomy" id="34254"/>
    <lineage>
        <taxon>Eukaryota</taxon>
        <taxon>Viridiplantae</taxon>
        <taxon>Streptophyta</taxon>
        <taxon>Embryophyta</taxon>
        <taxon>Tracheophyta</taxon>
        <taxon>Spermatophyta</taxon>
        <taxon>Magnoliopsida</taxon>
        <taxon>eudicotyledons</taxon>
        <taxon>Gunneridae</taxon>
        <taxon>Pentapetalae</taxon>
        <taxon>asterids</taxon>
        <taxon>lamiids</taxon>
        <taxon>Boraginales</taxon>
        <taxon>Boraginaceae</taxon>
        <taxon>Boraginoideae</taxon>
        <taxon>Lithospermeae</taxon>
        <taxon>Lithospermum</taxon>
    </lineage>
</organism>
<dbReference type="AlphaFoldDB" id="A0AAV3NKU6"/>
<feature type="compositionally biased region" description="Acidic residues" evidence="1">
    <location>
        <begin position="65"/>
        <end position="81"/>
    </location>
</feature>
<comment type="caution">
    <text evidence="2">The sequence shown here is derived from an EMBL/GenBank/DDBJ whole genome shotgun (WGS) entry which is preliminary data.</text>
</comment>
<evidence type="ECO:0000313" key="2">
    <source>
        <dbReference type="EMBL" id="GAA0139451.1"/>
    </source>
</evidence>